<evidence type="ECO:0000256" key="1">
    <source>
        <dbReference type="SAM" id="MobiDB-lite"/>
    </source>
</evidence>
<sequence length="62" mass="6380">MSTHDEERAAVPGTEERAPGDVPNPETGVGLGNDGEANTFEPEDDPDAVNPDDVGTDDDATA</sequence>
<name>A0ABV9D7T3_9MICO</name>
<dbReference type="RefSeq" id="WP_122825244.1">
    <property type="nucleotide sequence ID" value="NZ_CP033325.1"/>
</dbReference>
<proteinExistence type="predicted"/>
<protein>
    <submittedName>
        <fullName evidence="2">Uncharacterized protein</fullName>
    </submittedName>
</protein>
<comment type="caution">
    <text evidence="2">The sequence shown here is derived from an EMBL/GenBank/DDBJ whole genome shotgun (WGS) entry which is preliminary data.</text>
</comment>
<gene>
    <name evidence="2" type="ORF">ACFO3F_05400</name>
</gene>
<evidence type="ECO:0000313" key="3">
    <source>
        <dbReference type="Proteomes" id="UP001595955"/>
    </source>
</evidence>
<reference evidence="3" key="1">
    <citation type="journal article" date="2019" name="Int. J. Syst. Evol. Microbiol.">
        <title>The Global Catalogue of Microorganisms (GCM) 10K type strain sequencing project: providing services to taxonomists for standard genome sequencing and annotation.</title>
        <authorList>
            <consortium name="The Broad Institute Genomics Platform"/>
            <consortium name="The Broad Institute Genome Sequencing Center for Infectious Disease"/>
            <person name="Wu L."/>
            <person name="Ma J."/>
        </authorList>
    </citation>
    <scope>NUCLEOTIDE SEQUENCE [LARGE SCALE GENOMIC DNA]</scope>
    <source>
        <strain evidence="3">JCM 3369</strain>
    </source>
</reference>
<evidence type="ECO:0000313" key="2">
    <source>
        <dbReference type="EMBL" id="MFC4554677.1"/>
    </source>
</evidence>
<accession>A0ABV9D7T3</accession>
<feature type="region of interest" description="Disordered" evidence="1">
    <location>
        <begin position="1"/>
        <end position="62"/>
    </location>
</feature>
<organism evidence="2 3">
    <name type="scientific">Georgenia faecalis</name>
    <dbReference type="NCBI Taxonomy" id="2483799"/>
    <lineage>
        <taxon>Bacteria</taxon>
        <taxon>Bacillati</taxon>
        <taxon>Actinomycetota</taxon>
        <taxon>Actinomycetes</taxon>
        <taxon>Micrococcales</taxon>
        <taxon>Bogoriellaceae</taxon>
        <taxon>Georgenia</taxon>
    </lineage>
</organism>
<feature type="compositionally biased region" description="Basic and acidic residues" evidence="1">
    <location>
        <begin position="1"/>
        <end position="19"/>
    </location>
</feature>
<keyword evidence="3" id="KW-1185">Reference proteome</keyword>
<dbReference type="EMBL" id="JBHSGF010000003">
    <property type="protein sequence ID" value="MFC4554677.1"/>
    <property type="molecule type" value="Genomic_DNA"/>
</dbReference>
<dbReference type="Proteomes" id="UP001595955">
    <property type="component" value="Unassembled WGS sequence"/>
</dbReference>